<dbReference type="InterPro" id="IPR036388">
    <property type="entry name" value="WH-like_DNA-bd_sf"/>
</dbReference>
<dbReference type="InterPro" id="IPR000847">
    <property type="entry name" value="LysR_HTH_N"/>
</dbReference>
<comment type="similarity">
    <text evidence="1">Belongs to the LysR transcriptional regulatory family.</text>
</comment>
<evidence type="ECO:0000256" key="3">
    <source>
        <dbReference type="ARBA" id="ARBA00023125"/>
    </source>
</evidence>
<dbReference type="InterPro" id="IPR058163">
    <property type="entry name" value="LysR-type_TF_proteobact-type"/>
</dbReference>
<dbReference type="GO" id="GO:0003700">
    <property type="term" value="F:DNA-binding transcription factor activity"/>
    <property type="evidence" value="ECO:0007669"/>
    <property type="project" value="InterPro"/>
</dbReference>
<gene>
    <name evidence="6" type="primary">gcvA_3</name>
    <name evidence="6" type="ORF">OCH7691_00837</name>
</gene>
<dbReference type="PANTHER" id="PTHR30537:SF26">
    <property type="entry name" value="GLYCINE CLEAVAGE SYSTEM TRANSCRIPTIONAL ACTIVATOR"/>
    <property type="match status" value="1"/>
</dbReference>
<evidence type="ECO:0000256" key="2">
    <source>
        <dbReference type="ARBA" id="ARBA00023015"/>
    </source>
</evidence>
<dbReference type="AlphaFoldDB" id="A0A1Y5RXT1"/>
<protein>
    <submittedName>
        <fullName evidence="6">Glycine cleavage system transcriptional activator</fullName>
    </submittedName>
</protein>
<dbReference type="Gene3D" id="3.40.190.10">
    <property type="entry name" value="Periplasmic binding protein-like II"/>
    <property type="match status" value="2"/>
</dbReference>
<dbReference type="PANTHER" id="PTHR30537">
    <property type="entry name" value="HTH-TYPE TRANSCRIPTIONAL REGULATOR"/>
    <property type="match status" value="1"/>
</dbReference>
<feature type="domain" description="HTH lysR-type" evidence="5">
    <location>
        <begin position="2"/>
        <end position="59"/>
    </location>
</feature>
<dbReference type="CDD" id="cd08432">
    <property type="entry name" value="PBP2_GcdR_TrpI_HvrB_AmpR_like"/>
    <property type="match status" value="1"/>
</dbReference>
<dbReference type="PROSITE" id="PS50931">
    <property type="entry name" value="HTH_LYSR"/>
    <property type="match status" value="1"/>
</dbReference>
<dbReference type="Pfam" id="PF03466">
    <property type="entry name" value="LysR_substrate"/>
    <property type="match status" value="1"/>
</dbReference>
<accession>A0A1Y5RXT1</accession>
<dbReference type="FunFam" id="1.10.10.10:FF:000001">
    <property type="entry name" value="LysR family transcriptional regulator"/>
    <property type="match status" value="1"/>
</dbReference>
<evidence type="ECO:0000313" key="7">
    <source>
        <dbReference type="Proteomes" id="UP000193200"/>
    </source>
</evidence>
<evidence type="ECO:0000313" key="6">
    <source>
        <dbReference type="EMBL" id="SLN26636.1"/>
    </source>
</evidence>
<keyword evidence="2" id="KW-0805">Transcription regulation</keyword>
<dbReference type="InParanoid" id="A0A1Y5RXT1"/>
<keyword evidence="4" id="KW-0804">Transcription</keyword>
<dbReference type="Gene3D" id="1.10.10.10">
    <property type="entry name" value="Winged helix-like DNA-binding domain superfamily/Winged helix DNA-binding domain"/>
    <property type="match status" value="1"/>
</dbReference>
<reference evidence="6 7" key="1">
    <citation type="submission" date="2017-03" db="EMBL/GenBank/DDBJ databases">
        <authorList>
            <person name="Afonso C.L."/>
            <person name="Miller P.J."/>
            <person name="Scott M.A."/>
            <person name="Spackman E."/>
            <person name="Goraichik I."/>
            <person name="Dimitrov K.M."/>
            <person name="Suarez D.L."/>
            <person name="Swayne D.E."/>
        </authorList>
    </citation>
    <scope>NUCLEOTIDE SEQUENCE [LARGE SCALE GENOMIC DNA]</scope>
    <source>
        <strain evidence="6 7">CECT 7691</strain>
    </source>
</reference>
<keyword evidence="3" id="KW-0238">DNA-binding</keyword>
<organism evidence="6 7">
    <name type="scientific">Oceanibacterium hippocampi</name>
    <dbReference type="NCBI Taxonomy" id="745714"/>
    <lineage>
        <taxon>Bacteria</taxon>
        <taxon>Pseudomonadati</taxon>
        <taxon>Pseudomonadota</taxon>
        <taxon>Alphaproteobacteria</taxon>
        <taxon>Sneathiellales</taxon>
        <taxon>Sneathiellaceae</taxon>
        <taxon>Oceanibacterium</taxon>
    </lineage>
</organism>
<dbReference type="InterPro" id="IPR036390">
    <property type="entry name" value="WH_DNA-bd_sf"/>
</dbReference>
<dbReference type="Proteomes" id="UP000193200">
    <property type="component" value="Unassembled WGS sequence"/>
</dbReference>
<keyword evidence="7" id="KW-1185">Reference proteome</keyword>
<dbReference type="SUPFAM" id="SSF46785">
    <property type="entry name" value="Winged helix' DNA-binding domain"/>
    <property type="match status" value="1"/>
</dbReference>
<dbReference type="Pfam" id="PF00126">
    <property type="entry name" value="HTH_1"/>
    <property type="match status" value="1"/>
</dbReference>
<dbReference type="InterPro" id="IPR005119">
    <property type="entry name" value="LysR_subst-bd"/>
</dbReference>
<dbReference type="GO" id="GO:0006351">
    <property type="term" value="P:DNA-templated transcription"/>
    <property type="evidence" value="ECO:0007669"/>
    <property type="project" value="TreeGrafter"/>
</dbReference>
<sequence>MPNLNMLRMFDAAARHLNFRRAADELNLTPGAVAQQVRRLEADLGVPLFLRQARGLALTESGASYHAPLRRAFTIIEQATRELRPENARITLSMTPSFAAKWLVPRLGRFAERHPDIDLHTMASERLADFRSDGIDLAIRQGRPPFGKGLEWSLLARLDLCAVCSPEFGKTVSAVDHIGALADRRLIQDSHRYWEALLADTANGARHRIMQFNQTALAMDAAANGQGIALVPRLLLGSSLAEGRLVVLWQDGREDQGGYYVVQPAQRKSNAARDAVLEWLRSEVT</sequence>
<evidence type="ECO:0000259" key="5">
    <source>
        <dbReference type="PROSITE" id="PS50931"/>
    </source>
</evidence>
<name>A0A1Y5RXT1_9PROT</name>
<dbReference type="GO" id="GO:0043565">
    <property type="term" value="F:sequence-specific DNA binding"/>
    <property type="evidence" value="ECO:0007669"/>
    <property type="project" value="TreeGrafter"/>
</dbReference>
<dbReference type="SUPFAM" id="SSF53850">
    <property type="entry name" value="Periplasmic binding protein-like II"/>
    <property type="match status" value="1"/>
</dbReference>
<evidence type="ECO:0000256" key="1">
    <source>
        <dbReference type="ARBA" id="ARBA00009437"/>
    </source>
</evidence>
<dbReference type="PRINTS" id="PR00039">
    <property type="entry name" value="HTHLYSR"/>
</dbReference>
<evidence type="ECO:0000256" key="4">
    <source>
        <dbReference type="ARBA" id="ARBA00023163"/>
    </source>
</evidence>
<proteinExistence type="inferred from homology"/>
<dbReference type="EMBL" id="FWFR01000001">
    <property type="protein sequence ID" value="SLN26636.1"/>
    <property type="molecule type" value="Genomic_DNA"/>
</dbReference>